<organism evidence="3 4">
    <name type="scientific">Hymenobacter saemangeumensis</name>
    <dbReference type="NCBI Taxonomy" id="1084522"/>
    <lineage>
        <taxon>Bacteria</taxon>
        <taxon>Pseudomonadati</taxon>
        <taxon>Bacteroidota</taxon>
        <taxon>Cytophagia</taxon>
        <taxon>Cytophagales</taxon>
        <taxon>Hymenobacteraceae</taxon>
        <taxon>Hymenobacter</taxon>
    </lineage>
</organism>
<dbReference type="PRINTS" id="PR00332">
    <property type="entry name" value="HISTRIAD"/>
</dbReference>
<sequence>MPSIFSRIVSGELPSYKVAEDADHLAFLDITPLVEGHTLVIPKKEVDYIFDLPAEELAALHRFAQRVAKGVQAAVPCRRIGVAVIGLEVPHAHIHLIPMERVSDMNFANPKIKVAEERMKELATAISAKVEGGSGLEDGKGSDGKGAEEKADATLQELQTLTKDLYFVSESEAPLEAVSYEAQGELNDDKLLKLVGAPAGSKVETVELTQFLRNHTADDGVLGDVALANRFKALQMFMKQELDDAKVYRIGGEPQVQAYALGRSLEGRLAGFKTVLTET</sequence>
<dbReference type="PANTHER" id="PTHR46648">
    <property type="entry name" value="HIT FAMILY PROTEIN 1"/>
    <property type="match status" value="1"/>
</dbReference>
<feature type="domain" description="HIT" evidence="2">
    <location>
        <begin position="4"/>
        <end position="107"/>
    </location>
</feature>
<dbReference type="Gene3D" id="3.40.1460.10">
    <property type="entry name" value="Nuclease A inhibitor-like"/>
    <property type="match status" value="1"/>
</dbReference>
<dbReference type="Pfam" id="PF07924">
    <property type="entry name" value="NuiA"/>
    <property type="match status" value="1"/>
</dbReference>
<dbReference type="SUPFAM" id="SSF82602">
    <property type="entry name" value="Nuclease A inhibitor (NuiA)"/>
    <property type="match status" value="1"/>
</dbReference>
<dbReference type="Proteomes" id="UP001501153">
    <property type="component" value="Unassembled WGS sequence"/>
</dbReference>
<evidence type="ECO:0000313" key="3">
    <source>
        <dbReference type="EMBL" id="GAA4363254.1"/>
    </source>
</evidence>
<dbReference type="EMBL" id="BAABGZ010000068">
    <property type="protein sequence ID" value="GAA4363254.1"/>
    <property type="molecule type" value="Genomic_DNA"/>
</dbReference>
<proteinExistence type="predicted"/>
<accession>A0ABP8IMD2</accession>
<dbReference type="InterPro" id="IPR036265">
    <property type="entry name" value="HIT-like_sf"/>
</dbReference>
<dbReference type="SUPFAM" id="SSF54197">
    <property type="entry name" value="HIT-like"/>
    <property type="match status" value="1"/>
</dbReference>
<evidence type="ECO:0000256" key="1">
    <source>
        <dbReference type="PROSITE-ProRule" id="PRU00464"/>
    </source>
</evidence>
<dbReference type="PANTHER" id="PTHR46648:SF1">
    <property type="entry name" value="ADENOSINE 5'-MONOPHOSPHORAMIDASE HNT1"/>
    <property type="match status" value="1"/>
</dbReference>
<dbReference type="InterPro" id="IPR012489">
    <property type="entry name" value="NucleaseA_inhib-like"/>
</dbReference>
<reference evidence="4" key="1">
    <citation type="journal article" date="2019" name="Int. J. Syst. Evol. Microbiol.">
        <title>The Global Catalogue of Microorganisms (GCM) 10K type strain sequencing project: providing services to taxonomists for standard genome sequencing and annotation.</title>
        <authorList>
            <consortium name="The Broad Institute Genomics Platform"/>
            <consortium name="The Broad Institute Genome Sequencing Center for Infectious Disease"/>
            <person name="Wu L."/>
            <person name="Ma J."/>
        </authorList>
    </citation>
    <scope>NUCLEOTIDE SEQUENCE [LARGE SCALE GENOMIC DNA]</scope>
    <source>
        <strain evidence="4">JCM 17923</strain>
    </source>
</reference>
<comment type="caution">
    <text evidence="3">The sequence shown here is derived from an EMBL/GenBank/DDBJ whole genome shotgun (WGS) entry which is preliminary data.</text>
</comment>
<dbReference type="Gene3D" id="3.30.428.10">
    <property type="entry name" value="HIT-like"/>
    <property type="match status" value="1"/>
</dbReference>
<dbReference type="RefSeq" id="WP_345237092.1">
    <property type="nucleotide sequence ID" value="NZ_BAABGZ010000068.1"/>
</dbReference>
<keyword evidence="4" id="KW-1185">Reference proteome</keyword>
<dbReference type="Pfam" id="PF01230">
    <property type="entry name" value="HIT"/>
    <property type="match status" value="1"/>
</dbReference>
<dbReference type="InterPro" id="IPR036587">
    <property type="entry name" value="NucleaseA_inhib-like_sf"/>
</dbReference>
<protein>
    <recommendedName>
        <fullName evidence="2">HIT domain-containing protein</fullName>
    </recommendedName>
</protein>
<dbReference type="InterPro" id="IPR011146">
    <property type="entry name" value="HIT-like"/>
</dbReference>
<feature type="short sequence motif" description="Histidine triad motif" evidence="1">
    <location>
        <begin position="91"/>
        <end position="95"/>
    </location>
</feature>
<dbReference type="InterPro" id="IPR001310">
    <property type="entry name" value="Histidine_triad_HIT"/>
</dbReference>
<dbReference type="PROSITE" id="PS51084">
    <property type="entry name" value="HIT_2"/>
    <property type="match status" value="1"/>
</dbReference>
<evidence type="ECO:0000259" key="2">
    <source>
        <dbReference type="PROSITE" id="PS51084"/>
    </source>
</evidence>
<name>A0ABP8IMD2_9BACT</name>
<gene>
    <name evidence="3" type="ORF">GCM10023185_31830</name>
</gene>
<evidence type="ECO:0000313" key="4">
    <source>
        <dbReference type="Proteomes" id="UP001501153"/>
    </source>
</evidence>